<dbReference type="Proteomes" id="UP001589718">
    <property type="component" value="Unassembled WGS sequence"/>
</dbReference>
<keyword evidence="4" id="KW-1185">Reference proteome</keyword>
<protein>
    <submittedName>
        <fullName evidence="3">Amidohydrolase</fullName>
    </submittedName>
</protein>
<dbReference type="InterPro" id="IPR032466">
    <property type="entry name" value="Metal_Hydrolase"/>
</dbReference>
<dbReference type="Gene3D" id="2.30.40.10">
    <property type="entry name" value="Urease, subunit C, domain 1"/>
    <property type="match status" value="1"/>
</dbReference>
<dbReference type="SUPFAM" id="SSF51556">
    <property type="entry name" value="Metallo-dependent hydrolases"/>
    <property type="match status" value="1"/>
</dbReference>
<dbReference type="InterPro" id="IPR006680">
    <property type="entry name" value="Amidohydro-rel"/>
</dbReference>
<dbReference type="InterPro" id="IPR050287">
    <property type="entry name" value="MTA/SAH_deaminase"/>
</dbReference>
<dbReference type="PANTHER" id="PTHR43794">
    <property type="entry name" value="AMINOHYDROLASE SSNA-RELATED"/>
    <property type="match status" value="1"/>
</dbReference>
<dbReference type="EMBL" id="JBHMCR010000006">
    <property type="protein sequence ID" value="MFB9520404.1"/>
    <property type="molecule type" value="Genomic_DNA"/>
</dbReference>
<evidence type="ECO:0000256" key="1">
    <source>
        <dbReference type="ARBA" id="ARBA00022801"/>
    </source>
</evidence>
<dbReference type="CDD" id="cd01298">
    <property type="entry name" value="ATZ_TRZ_like"/>
    <property type="match status" value="1"/>
</dbReference>
<reference evidence="3 4" key="1">
    <citation type="submission" date="2024-09" db="EMBL/GenBank/DDBJ databases">
        <authorList>
            <person name="Sun Q."/>
            <person name="Mori K."/>
        </authorList>
    </citation>
    <scope>NUCLEOTIDE SEQUENCE [LARGE SCALE GENOMIC DNA]</scope>
    <source>
        <strain evidence="3 4">JCM 4362</strain>
    </source>
</reference>
<proteinExistence type="predicted"/>
<keyword evidence="1" id="KW-0378">Hydrolase</keyword>
<sequence length="476" mass="51706">MQPRHIPDVSRPLRCDLLLSGGRVVTVDGRRSVHEPGSVAIAGNRVVAVGPAAEIDAQWEAARTVDCRGRAVLPGFVDGHSHLFQALARGMGEGLSIWPWLCEFMWPYSIAVDPEDARVAATLGAVEALRSGITTVIDNHYAPTDPDTVLAVARAVEAVGLRGAVARGMLGRRTEVAARRGLPDALYRYSTQEELDITRDCMRRRPPRTSMVEVWPAPLNLSYVDQDLVRGAVELAAEFGTRWHTHCSEGAKDPASYLEAYGVRPVEWLAREGLLDERATLAHAIWLDDAEVKHVGERRAGISHNPTSNAYLASGVMRLRELRDAGAVVSLGTDGPSAGHRQDMFEVMKQTLFGQRQHHLDPAAARCEEALELATREGGSYAGTGTGTLSVGAPADVVVVGLDRPHLRPVHRTVATLVYSARGSDVELTIVDGRVVYEEGRCTLVDETALLAEAQERAERLVSRAGFDALRGAWQH</sequence>
<gene>
    <name evidence="3" type="ORF">ACFFTU_10640</name>
</gene>
<dbReference type="InterPro" id="IPR011059">
    <property type="entry name" value="Metal-dep_hydrolase_composite"/>
</dbReference>
<evidence type="ECO:0000313" key="4">
    <source>
        <dbReference type="Proteomes" id="UP001589718"/>
    </source>
</evidence>
<dbReference type="SUPFAM" id="SSF51338">
    <property type="entry name" value="Composite domain of metallo-dependent hydrolases"/>
    <property type="match status" value="1"/>
</dbReference>
<dbReference type="Gene3D" id="3.20.20.140">
    <property type="entry name" value="Metal-dependent hydrolases"/>
    <property type="match status" value="1"/>
</dbReference>
<comment type="caution">
    <text evidence="3">The sequence shown here is derived from an EMBL/GenBank/DDBJ whole genome shotgun (WGS) entry which is preliminary data.</text>
</comment>
<name>A0ABV5PBB8_STRCM</name>
<accession>A0ABV5PBB8</accession>
<evidence type="ECO:0000313" key="3">
    <source>
        <dbReference type="EMBL" id="MFB9520404.1"/>
    </source>
</evidence>
<dbReference type="RefSeq" id="WP_345224334.1">
    <property type="nucleotide sequence ID" value="NZ_BAAAXE010000013.1"/>
</dbReference>
<organism evidence="3 4">
    <name type="scientific">Streptomyces cremeus</name>
    <dbReference type="NCBI Taxonomy" id="66881"/>
    <lineage>
        <taxon>Bacteria</taxon>
        <taxon>Bacillati</taxon>
        <taxon>Actinomycetota</taxon>
        <taxon>Actinomycetes</taxon>
        <taxon>Kitasatosporales</taxon>
        <taxon>Streptomycetaceae</taxon>
        <taxon>Streptomyces</taxon>
    </lineage>
</organism>
<dbReference type="Pfam" id="PF01979">
    <property type="entry name" value="Amidohydro_1"/>
    <property type="match status" value="1"/>
</dbReference>
<evidence type="ECO:0000259" key="2">
    <source>
        <dbReference type="Pfam" id="PF01979"/>
    </source>
</evidence>
<dbReference type="PANTHER" id="PTHR43794:SF11">
    <property type="entry name" value="AMIDOHYDROLASE-RELATED DOMAIN-CONTAINING PROTEIN"/>
    <property type="match status" value="1"/>
</dbReference>
<feature type="domain" description="Amidohydrolase-related" evidence="2">
    <location>
        <begin position="72"/>
        <end position="436"/>
    </location>
</feature>